<proteinExistence type="predicted"/>
<evidence type="ECO:0000259" key="1">
    <source>
        <dbReference type="Pfam" id="PF14088"/>
    </source>
</evidence>
<dbReference type="AlphaFoldDB" id="A0A1D8JFA7"/>
<gene>
    <name evidence="2" type="ORF">BI350_07360</name>
</gene>
<feature type="domain" description="DUF4268" evidence="1">
    <location>
        <begin position="227"/>
        <end position="361"/>
    </location>
</feature>
<dbReference type="Gene3D" id="3.40.1350.10">
    <property type="match status" value="1"/>
</dbReference>
<sequence length="369" mass="43421">MFLIDREKNEATSIQKKTFQELQFTERQHLQEWIRKNTDILGESLLIIQKEFSGFDDTRERLDLLALDEEGNLVIIENKLDDSGRDVVWQSLKYASYCSSLTKNDVREIFQSYLDEQTEGGIAETILCEFFQVENFSEVILNHDDQRIIMVAANFRKEVTSTALWLLEHNIKIKCIKVTPYELDGNIFLDTEQIIPITDAEEYLIKIANKKQEESKTKEQNQTRFNIRTEFRKELLQEMNQQSDLFQNVGPTKDGWLSCGSGYSGISYMFVVTGSYARVELWIIGRTQSENKRIFDDLFEYKNEIEEKFGEQLDWQRLDEGKGSRVAYSLTDVNVYNREDWEKIIKFLTSSMIKFEQSIKDALREVMRR</sequence>
<dbReference type="EMBL" id="CP017560">
    <property type="protein sequence ID" value="AOV07373.1"/>
    <property type="molecule type" value="Genomic_DNA"/>
</dbReference>
<dbReference type="Pfam" id="PF14088">
    <property type="entry name" value="DUF4268"/>
    <property type="match status" value="1"/>
</dbReference>
<evidence type="ECO:0000313" key="3">
    <source>
        <dbReference type="Proteomes" id="UP000185746"/>
    </source>
</evidence>
<reference evidence="2 3" key="1">
    <citation type="submission" date="2016-09" db="EMBL/GenBank/DDBJ databases">
        <title>Complete genome sequence of the Lysinibacillus sphaericus LMG 22257, a specie of Bacillus with ureolytic activity that can effectively biodeposit calcium carbonate.</title>
        <authorList>
            <person name="Yan W."/>
        </authorList>
    </citation>
    <scope>NUCLEOTIDE SEQUENCE [LARGE SCALE GENOMIC DNA]</scope>
    <source>
        <strain evidence="2 3">LMG 22257</strain>
    </source>
</reference>
<evidence type="ECO:0000313" key="2">
    <source>
        <dbReference type="EMBL" id="AOV07373.1"/>
    </source>
</evidence>
<dbReference type="KEGG" id="surl:BI350_07360"/>
<dbReference type="InterPro" id="IPR025364">
    <property type="entry name" value="DUF4268"/>
</dbReference>
<name>A0A1D8JFA7_9BACL</name>
<dbReference type="InterPro" id="IPR011856">
    <property type="entry name" value="tRNA_endonuc-like_dom_sf"/>
</dbReference>
<dbReference type="RefSeq" id="WP_075527505.1">
    <property type="nucleotide sequence ID" value="NZ_CP017560.1"/>
</dbReference>
<keyword evidence="3" id="KW-1185">Reference proteome</keyword>
<accession>A0A1D8JFA7</accession>
<dbReference type="GO" id="GO:0003676">
    <property type="term" value="F:nucleic acid binding"/>
    <property type="evidence" value="ECO:0007669"/>
    <property type="project" value="InterPro"/>
</dbReference>
<organism evidence="2 3">
    <name type="scientific">Sporosarcina ureilytica</name>
    <dbReference type="NCBI Taxonomy" id="298596"/>
    <lineage>
        <taxon>Bacteria</taxon>
        <taxon>Bacillati</taxon>
        <taxon>Bacillota</taxon>
        <taxon>Bacilli</taxon>
        <taxon>Bacillales</taxon>
        <taxon>Caryophanaceae</taxon>
        <taxon>Sporosarcina</taxon>
    </lineage>
</organism>
<dbReference type="Proteomes" id="UP000185746">
    <property type="component" value="Chromosome"/>
</dbReference>
<protein>
    <recommendedName>
        <fullName evidence="1">DUF4268 domain-containing protein</fullName>
    </recommendedName>
</protein>